<proteinExistence type="predicted"/>
<accession>A0A8S3TV54</accession>
<name>A0A8S3TV54_MYTED</name>
<evidence type="ECO:0000256" key="1">
    <source>
        <dbReference type="SAM" id="MobiDB-lite"/>
    </source>
</evidence>
<gene>
    <name evidence="2" type="ORF">MEDL_49970</name>
</gene>
<feature type="region of interest" description="Disordered" evidence="1">
    <location>
        <begin position="163"/>
        <end position="195"/>
    </location>
</feature>
<comment type="caution">
    <text evidence="2">The sequence shown here is derived from an EMBL/GenBank/DDBJ whole genome shotgun (WGS) entry which is preliminary data.</text>
</comment>
<evidence type="ECO:0000313" key="2">
    <source>
        <dbReference type="EMBL" id="CAG2237551.1"/>
    </source>
</evidence>
<dbReference type="EMBL" id="CAJPWZ010002390">
    <property type="protein sequence ID" value="CAG2237551.1"/>
    <property type="molecule type" value="Genomic_DNA"/>
</dbReference>
<evidence type="ECO:0000313" key="3">
    <source>
        <dbReference type="Proteomes" id="UP000683360"/>
    </source>
</evidence>
<protein>
    <submittedName>
        <fullName evidence="2">Uncharacterized protein</fullName>
    </submittedName>
</protein>
<dbReference type="OrthoDB" id="661148at2759"/>
<keyword evidence="3" id="KW-1185">Reference proteome</keyword>
<dbReference type="AlphaFoldDB" id="A0A8S3TV54"/>
<organism evidence="2 3">
    <name type="scientific">Mytilus edulis</name>
    <name type="common">Blue mussel</name>
    <dbReference type="NCBI Taxonomy" id="6550"/>
    <lineage>
        <taxon>Eukaryota</taxon>
        <taxon>Metazoa</taxon>
        <taxon>Spiralia</taxon>
        <taxon>Lophotrochozoa</taxon>
        <taxon>Mollusca</taxon>
        <taxon>Bivalvia</taxon>
        <taxon>Autobranchia</taxon>
        <taxon>Pteriomorphia</taxon>
        <taxon>Mytilida</taxon>
        <taxon>Mytiloidea</taxon>
        <taxon>Mytilidae</taxon>
        <taxon>Mytilinae</taxon>
        <taxon>Mytilus</taxon>
    </lineage>
</organism>
<dbReference type="Proteomes" id="UP000683360">
    <property type="component" value="Unassembled WGS sequence"/>
</dbReference>
<reference evidence="2" key="1">
    <citation type="submission" date="2021-03" db="EMBL/GenBank/DDBJ databases">
        <authorList>
            <person name="Bekaert M."/>
        </authorList>
    </citation>
    <scope>NUCLEOTIDE SEQUENCE</scope>
</reference>
<sequence length="195" mass="21834">MASAVVLRNNRVGVETTGVTVTVPNNPRAKLMYYLNCMCVVLNLENKGYDLTRLTNYQQYYNLSNEDEQALVLLCLKLSPDVMEGKCIFLNPDACGDSQNEFFNLKAANITVAAVQSVVVGQARVAVKEIMCYKLSWLQNNFLEPITVLVRKIKEPQQSRPAITYGHSSYSRPAASYPRNNYRSSQTSDSCCTIL</sequence>
<feature type="compositionally biased region" description="Polar residues" evidence="1">
    <location>
        <begin position="178"/>
        <end position="195"/>
    </location>
</feature>